<evidence type="ECO:0000313" key="3">
    <source>
        <dbReference type="Proteomes" id="UP000182471"/>
    </source>
</evidence>
<dbReference type="InterPro" id="IPR046865">
    <property type="entry name" value="FapA_b_solenoid"/>
</dbReference>
<feature type="domain" description="Flagellar Assembly Protein A N-terminal region" evidence="1">
    <location>
        <begin position="15"/>
        <end position="184"/>
    </location>
</feature>
<dbReference type="Pfam" id="PF20250">
    <property type="entry name" value="FapA_N"/>
    <property type="match status" value="1"/>
</dbReference>
<dbReference type="PANTHER" id="PTHR38032">
    <property type="entry name" value="POLYMERASE-RELATED"/>
    <property type="match status" value="1"/>
</dbReference>
<dbReference type="PANTHER" id="PTHR38032:SF1">
    <property type="entry name" value="RNA-BINDING PROTEIN KHPB N-TERMINAL DOMAIN-CONTAINING PROTEIN"/>
    <property type="match status" value="1"/>
</dbReference>
<protein>
    <recommendedName>
        <fullName evidence="1">Flagellar Assembly Protein A N-terminal region domain-containing protein</fullName>
    </recommendedName>
</protein>
<evidence type="ECO:0000259" key="1">
    <source>
        <dbReference type="Pfam" id="PF20250"/>
    </source>
</evidence>
<organism evidence="2 3">
    <name type="scientific">Lachnobacterium bovis</name>
    <dbReference type="NCBI Taxonomy" id="140626"/>
    <lineage>
        <taxon>Bacteria</taxon>
        <taxon>Bacillati</taxon>
        <taxon>Bacillota</taxon>
        <taxon>Clostridia</taxon>
        <taxon>Lachnospirales</taxon>
        <taxon>Lachnospiraceae</taxon>
        <taxon>Lachnobacterium</taxon>
    </lineage>
</organism>
<keyword evidence="3" id="KW-1185">Reference proteome</keyword>
<dbReference type="RefSeq" id="WP_027422465.1">
    <property type="nucleotide sequence ID" value="NZ_FOGW01000032.1"/>
</dbReference>
<dbReference type="AlphaFoldDB" id="A0A1H9UM89"/>
<name>A0A1H9UM89_9FIRM</name>
<sequence>MADVKAKKDRKKPVVRVSYNEMEAFMMLPVLEGEEEPYTLDEINTALERAGVKSGIKTDLLEQIVIDQSCGYEHLIAEGTEAVDGIDGYFEYNFNTDLNRRPTIRPDGSVDYWSIHLVEIVEEGQVLAIYHEPVQGSNGMSVKGKLRKAKRGRPLPPLKGKGFDKSEDGLVYTSQIDGKIDMKNGRINIVPVYEVYGNADLSTGNIDFNGDVIVHGNVTTGISIKAQGSITVDGVVEASRIEANKDIVLRGGVLGKKRGVVSAKGCIYAKFFEYANVEACGFIEADSFLDCNVFCEDEVKLNGKKGSIIGGKTEAIKGITANVLGNESYKKTSIQVGIGVELLKRVNNAENELLEVQSLVDKLTEGIRQFDELGKEKNVDVKKDERRVALVRAKIAKTADLNICKEKVEYVHKLLEKAKGADIKITKKVFPGSKVMIDSLVVIVKDEQNGVNFVINEENNLVMYPI</sequence>
<gene>
    <name evidence="2" type="ORF">SAMN02910429_02161</name>
</gene>
<proteinExistence type="predicted"/>
<dbReference type="InterPro" id="IPR005646">
    <property type="entry name" value="FapA"/>
</dbReference>
<accession>A0A1H9UM89</accession>
<evidence type="ECO:0000313" key="2">
    <source>
        <dbReference type="EMBL" id="SES10123.1"/>
    </source>
</evidence>
<dbReference type="EMBL" id="FOGW01000032">
    <property type="protein sequence ID" value="SES10123.1"/>
    <property type="molecule type" value="Genomic_DNA"/>
</dbReference>
<dbReference type="InterPro" id="IPR046866">
    <property type="entry name" value="FapA_N"/>
</dbReference>
<dbReference type="Pfam" id="PF03961">
    <property type="entry name" value="FapA"/>
    <property type="match status" value="1"/>
</dbReference>
<dbReference type="Proteomes" id="UP000182471">
    <property type="component" value="Unassembled WGS sequence"/>
</dbReference>
<reference evidence="3" key="1">
    <citation type="submission" date="2016-10" db="EMBL/GenBank/DDBJ databases">
        <authorList>
            <person name="Varghese N."/>
            <person name="Submissions S."/>
        </authorList>
    </citation>
    <scope>NUCLEOTIDE SEQUENCE [LARGE SCALE GENOMIC DNA]</scope>
    <source>
        <strain evidence="3">S1b</strain>
    </source>
</reference>